<keyword evidence="2" id="KW-1185">Reference proteome</keyword>
<organism evidence="1 2">
    <name type="scientific">Nitrososphaera viennensis EN76</name>
    <dbReference type="NCBI Taxonomy" id="926571"/>
    <lineage>
        <taxon>Archaea</taxon>
        <taxon>Nitrososphaerota</taxon>
        <taxon>Nitrososphaeria</taxon>
        <taxon>Nitrososphaerales</taxon>
        <taxon>Nitrososphaeraceae</taxon>
        <taxon>Nitrososphaera</taxon>
    </lineage>
</organism>
<gene>
    <name evidence="1" type="ORF">NVIE_000350</name>
</gene>
<proteinExistence type="predicted"/>
<evidence type="ECO:0000313" key="1">
    <source>
        <dbReference type="EMBL" id="AIC14218.1"/>
    </source>
</evidence>
<evidence type="ECO:0000313" key="2">
    <source>
        <dbReference type="Proteomes" id="UP000027093"/>
    </source>
</evidence>
<name>A0A060HF10_9ARCH</name>
<dbReference type="HOGENOM" id="CLU_176725_0_0_2"/>
<protein>
    <submittedName>
        <fullName evidence="1">Uncharacterized protein</fullName>
    </submittedName>
</protein>
<dbReference type="AlphaFoldDB" id="A0A060HF10"/>
<dbReference type="STRING" id="926571.NVIE_000350"/>
<reference evidence="1 2" key="1">
    <citation type="journal article" date="2014" name="Int. J. Syst. Evol. Microbiol.">
        <title>Nitrososphaera viennensis gen. nov., sp. nov., an aerobic and mesophilic, ammonia-oxidizing archaeon from soil and a member of the archaeal phylum Thaumarchaeota.</title>
        <authorList>
            <person name="Stieglmeier M."/>
            <person name="Klingl A."/>
            <person name="Alves R.J."/>
            <person name="Rittmann S.K."/>
            <person name="Melcher M."/>
            <person name="Leisch N."/>
            <person name="Schleper C."/>
        </authorList>
    </citation>
    <scope>NUCLEOTIDE SEQUENCE [LARGE SCALE GENOMIC DNA]</scope>
    <source>
        <strain evidence="1">EN76</strain>
    </source>
</reference>
<accession>A0A060HF10</accession>
<dbReference type="EMBL" id="CP007536">
    <property type="protein sequence ID" value="AIC14218.1"/>
    <property type="molecule type" value="Genomic_DNA"/>
</dbReference>
<dbReference type="KEGG" id="nvn:NVIE_000350"/>
<dbReference type="Proteomes" id="UP000027093">
    <property type="component" value="Chromosome"/>
</dbReference>
<sequence length="130" mass="15545">MGQHDRQSDREISPFLPPFIVRYKNMQQIDPSDMVKRGRFYFIYDRPPHFVMEDKTKRGLEVRERALDEKHGVEAERGTIYDMDGIGHKVGIRWYFPKAQYTLEQVVARAEDMEKRYKAIREMTCPDDED</sequence>